<comment type="caution">
    <text evidence="1">The sequence shown here is derived from an EMBL/GenBank/DDBJ whole genome shotgun (WGS) entry which is preliminary data.</text>
</comment>
<dbReference type="InterPro" id="IPR003718">
    <property type="entry name" value="OsmC/Ohr_fam"/>
</dbReference>
<dbReference type="SUPFAM" id="SSF82784">
    <property type="entry name" value="OsmC-like"/>
    <property type="match status" value="1"/>
</dbReference>
<evidence type="ECO:0000313" key="1">
    <source>
        <dbReference type="EMBL" id="MBC2397678.1"/>
    </source>
</evidence>
<dbReference type="Proteomes" id="UP000563151">
    <property type="component" value="Unassembled WGS sequence"/>
</dbReference>
<reference evidence="1 2" key="1">
    <citation type="submission" date="2020-04" db="EMBL/GenBank/DDBJ databases">
        <title>Genomic insights into acetone-butanol-ethanol (ABE) fermentation by sequencing solventogenic clostridia strains.</title>
        <authorList>
            <person name="Brown S."/>
        </authorList>
    </citation>
    <scope>NUCLEOTIDE SEQUENCE [LARGE SCALE GENOMIC DNA]</scope>
    <source>
        <strain evidence="1 2">DJ011</strain>
    </source>
</reference>
<dbReference type="EMBL" id="JAAZWO010000007">
    <property type="protein sequence ID" value="MBC2397678.1"/>
    <property type="molecule type" value="Genomic_DNA"/>
</dbReference>
<gene>
    <name evidence="1" type="ORF">HGG79_07810</name>
</gene>
<proteinExistence type="predicted"/>
<dbReference type="Gene3D" id="3.30.300.20">
    <property type="match status" value="1"/>
</dbReference>
<dbReference type="Pfam" id="PF02566">
    <property type="entry name" value="OsmC"/>
    <property type="match status" value="1"/>
</dbReference>
<organism evidence="1 2">
    <name type="scientific">Clostridium tetanomorphum</name>
    <dbReference type="NCBI Taxonomy" id="1553"/>
    <lineage>
        <taxon>Bacteria</taxon>
        <taxon>Bacillati</taxon>
        <taxon>Bacillota</taxon>
        <taxon>Clostridia</taxon>
        <taxon>Eubacteriales</taxon>
        <taxon>Clostridiaceae</taxon>
        <taxon>Clostridium</taxon>
    </lineage>
</organism>
<dbReference type="PANTHER" id="PTHR35368">
    <property type="entry name" value="HYDROPEROXIDE REDUCTASE"/>
    <property type="match status" value="1"/>
</dbReference>
<dbReference type="AlphaFoldDB" id="A0A923E768"/>
<dbReference type="InterPro" id="IPR036102">
    <property type="entry name" value="OsmC/Ohrsf"/>
</dbReference>
<protein>
    <submittedName>
        <fullName evidence="1">OsmC family protein</fullName>
    </submittedName>
</protein>
<dbReference type="InterPro" id="IPR052924">
    <property type="entry name" value="OsmC/Ohr_hydroprdx_reductase"/>
</dbReference>
<dbReference type="PANTHER" id="PTHR35368:SF1">
    <property type="entry name" value="HYDROPEROXIDE REDUCTASE"/>
    <property type="match status" value="1"/>
</dbReference>
<evidence type="ECO:0000313" key="2">
    <source>
        <dbReference type="Proteomes" id="UP000563151"/>
    </source>
</evidence>
<dbReference type="InterPro" id="IPR015946">
    <property type="entry name" value="KH_dom-like_a/b"/>
</dbReference>
<keyword evidence="2" id="KW-1185">Reference proteome</keyword>
<sequence>MMLSTLKATAKKLPEGLQVETDSRGFKISLDEPEDLGGTNKAMNPMELVLCGLGACQSIVASAFAEQQGIDLQDFWIELEGDFDPEGFLGISDVRPGYSEIRFKMHIKSNSSEEDIKRFADFIEKTCPVGDTLANTVKLVRTDVIIEK</sequence>
<name>A0A923E768_CLOTT</name>
<accession>A0A923E768</accession>